<dbReference type="Pfam" id="PF13181">
    <property type="entry name" value="TPR_8"/>
    <property type="match status" value="2"/>
</dbReference>
<keyword evidence="3" id="KW-1185">Reference proteome</keyword>
<dbReference type="SUPFAM" id="SSF48452">
    <property type="entry name" value="TPR-like"/>
    <property type="match status" value="1"/>
</dbReference>
<evidence type="ECO:0000313" key="3">
    <source>
        <dbReference type="Proteomes" id="UP000323324"/>
    </source>
</evidence>
<protein>
    <recommendedName>
        <fullName evidence="4">Tetratricopeptide repeat protein</fullName>
    </recommendedName>
</protein>
<name>A0A8H2QLH9_9FLAO</name>
<dbReference type="Gene3D" id="1.25.40.10">
    <property type="entry name" value="Tetratricopeptide repeat domain"/>
    <property type="match status" value="3"/>
</dbReference>
<keyword evidence="1" id="KW-0812">Transmembrane</keyword>
<comment type="caution">
    <text evidence="2">The sequence shown here is derived from an EMBL/GenBank/DDBJ whole genome shotgun (WGS) entry which is preliminary data.</text>
</comment>
<organism evidence="2 3">
    <name type="scientific">Bizionia saleffrena</name>
    <dbReference type="NCBI Taxonomy" id="291189"/>
    <lineage>
        <taxon>Bacteria</taxon>
        <taxon>Pseudomonadati</taxon>
        <taxon>Bacteroidota</taxon>
        <taxon>Flavobacteriia</taxon>
        <taxon>Flavobacteriales</taxon>
        <taxon>Flavobacteriaceae</taxon>
        <taxon>Bizionia</taxon>
    </lineage>
</organism>
<keyword evidence="1" id="KW-0472">Membrane</keyword>
<dbReference type="AlphaFoldDB" id="A0A8H2QLH9"/>
<reference evidence="2 3" key="1">
    <citation type="submission" date="2019-08" db="EMBL/GenBank/DDBJ databases">
        <title>Genomes of Antarctic Bizionia species.</title>
        <authorList>
            <person name="Bowman J.P."/>
        </authorList>
    </citation>
    <scope>NUCLEOTIDE SEQUENCE [LARGE SCALE GENOMIC DNA]</scope>
    <source>
        <strain evidence="2 3">HFD</strain>
    </source>
</reference>
<dbReference type="InterPro" id="IPR019734">
    <property type="entry name" value="TPR_rpt"/>
</dbReference>
<evidence type="ECO:0000256" key="1">
    <source>
        <dbReference type="SAM" id="Phobius"/>
    </source>
</evidence>
<dbReference type="Proteomes" id="UP000323324">
    <property type="component" value="Unassembled WGS sequence"/>
</dbReference>
<dbReference type="InterPro" id="IPR011990">
    <property type="entry name" value="TPR-like_helical_dom_sf"/>
</dbReference>
<feature type="transmembrane region" description="Helical" evidence="1">
    <location>
        <begin position="27"/>
        <end position="49"/>
    </location>
</feature>
<accession>A0A8H2QLH9</accession>
<keyword evidence="1" id="KW-1133">Transmembrane helix</keyword>
<evidence type="ECO:0000313" key="2">
    <source>
        <dbReference type="EMBL" id="TYB74220.1"/>
    </source>
</evidence>
<dbReference type="EMBL" id="VSKM01000007">
    <property type="protein sequence ID" value="TYB74220.1"/>
    <property type="molecule type" value="Genomic_DNA"/>
</dbReference>
<proteinExistence type="predicted"/>
<sequence>MLIFTCLCRKNIIFSQVLSYVIDKKIALLKIALKPILSAVIVTLILVGCSRKKDRFINRNFHAITAEYNTLFNGFSALEQGRNSLNASYRDNYWAILPIERMQIEEEVLLPGQSKNAEFTKAEEKAVKAIQKHSMNVEGKEKNPQMDEAYLLLGKSRYFDQRFIPALEAFNYILYKYPASDKINQAKVWSEKTNMRLDNNTLAITNLKLLLEQEELEGQDLADATSILAQAYINTKHLDSALIPMAVAAKSTKKDHEKGRYFFIKGQLYDALNKPDSANRAFDKVIDLNRKIPRKYLINAHLEKAKNFNYQSGDKLVFTEHLKALEEDRENRPFLDHIYHQKAQYYLTSGNDSLAQVYYNKSLRENSTDKILVATNYETLGDISFDTNLYKEAGAYYDSTMTNMVENSKPFRIIKRKRENLETVIYYEDIAVVNDSILNLVLLSKAERLQYFEDYTTTLKLQAEAEIEKQAIIDQKKGLAVNNAGNTNASSFAKSAKSSGKSSNFYFYNDQTVAYGKNEFLRIWGDRELAENWRWSSKSASSNVVALENGSGIDAAESELFDPEYYIAQIPSEPEVIATLQKDRNYAYYQLGLIYKEKFKEYNLSKNKFLALLKSNPEERLILPSKYNLYKIYELQGRSDAVSIAKNDIVTNYPDSRYAQILNNPNLAALRDENSPESVYEKVYALFQNQEFERVILESDSHISTFEGDAIVPKFELLKAFAIGRLNGFEAYENAINAVAVTYANTSEGLQAQDIINSSLETLRASAFVENDSFKHFKVIYEFENTPENGLEDFVKTIDESVKKVKYFKLSTSVDVYNKDTTFVVVHGLKSIEGSQGFMQLLNKEDRKKIKRPFFSISSKNYRTLQIHKNVDAYKAIQ</sequence>
<evidence type="ECO:0008006" key="4">
    <source>
        <dbReference type="Google" id="ProtNLM"/>
    </source>
</evidence>
<gene>
    <name evidence="2" type="ORF">ES676_08545</name>
</gene>